<dbReference type="OrthoDB" id="5146706at2"/>
<evidence type="ECO:0000256" key="1">
    <source>
        <dbReference type="SAM" id="Phobius"/>
    </source>
</evidence>
<keyword evidence="1" id="KW-0812">Transmembrane</keyword>
<name>A0A239ASS2_9ACTN</name>
<feature type="transmembrane region" description="Helical" evidence="1">
    <location>
        <begin position="42"/>
        <end position="62"/>
    </location>
</feature>
<dbReference type="CDD" id="cd18773">
    <property type="entry name" value="PDC1_HK_sensor"/>
    <property type="match status" value="1"/>
</dbReference>
<keyword evidence="1" id="KW-1133">Transmembrane helix</keyword>
<proteinExistence type="predicted"/>
<dbReference type="EMBL" id="FZNO01000056">
    <property type="protein sequence ID" value="SNR98600.1"/>
    <property type="molecule type" value="Genomic_DNA"/>
</dbReference>
<evidence type="ECO:0000313" key="2">
    <source>
        <dbReference type="EMBL" id="SNR98600.1"/>
    </source>
</evidence>
<organism evidence="2 3">
    <name type="scientific">Blastococcus mobilis</name>
    <dbReference type="NCBI Taxonomy" id="1938746"/>
    <lineage>
        <taxon>Bacteria</taxon>
        <taxon>Bacillati</taxon>
        <taxon>Actinomycetota</taxon>
        <taxon>Actinomycetes</taxon>
        <taxon>Geodermatophilales</taxon>
        <taxon>Geodermatophilaceae</taxon>
        <taxon>Blastococcus</taxon>
    </lineage>
</organism>
<protein>
    <submittedName>
        <fullName evidence="2">Uncharacterized protein</fullName>
    </submittedName>
</protein>
<feature type="transmembrane region" description="Helical" evidence="1">
    <location>
        <begin position="12"/>
        <end position="30"/>
    </location>
</feature>
<gene>
    <name evidence="2" type="ORF">SAMN06272737_1565</name>
</gene>
<reference evidence="2 3" key="1">
    <citation type="submission" date="2017-06" db="EMBL/GenBank/DDBJ databases">
        <authorList>
            <person name="Kim H.J."/>
            <person name="Triplett B.A."/>
        </authorList>
    </citation>
    <scope>NUCLEOTIDE SEQUENCE [LARGE SCALE GENOMIC DNA]</scope>
    <source>
        <strain evidence="2 3">DSM 44272</strain>
    </source>
</reference>
<dbReference type="AlphaFoldDB" id="A0A239ASS2"/>
<sequence>MKDLGHWARFGARVLFAAVSLAVGVVNILVEKDVLPLSDGRQLAFVIVLASIALIDNVRHAVRRFFEPQKEQAQIRVQKPIIGVLLALAQTKNLQVKHLGSSIFVLRRTGLLRRRKLVRVIRFRLANHPQATQVEWGKGKGAVGTCWETGRAEYRYRRPVAEKYGARNLTDAEFAELQKKKGVTSGFSRTEFMSMVCKYAEILAVPIRSPEGELKGVVSIDLSIEAPGHARYLGDSKVERLVVEGAVHLLRDDLDRL</sequence>
<dbReference type="RefSeq" id="WP_089339052.1">
    <property type="nucleotide sequence ID" value="NZ_FZNO01000056.1"/>
</dbReference>
<accession>A0A239ASS2</accession>
<keyword evidence="1" id="KW-0472">Membrane</keyword>
<evidence type="ECO:0000313" key="3">
    <source>
        <dbReference type="Proteomes" id="UP000198403"/>
    </source>
</evidence>
<dbReference type="Proteomes" id="UP000198403">
    <property type="component" value="Unassembled WGS sequence"/>
</dbReference>
<keyword evidence="3" id="KW-1185">Reference proteome</keyword>